<reference evidence="1" key="1">
    <citation type="submission" date="2018-05" db="EMBL/GenBank/DDBJ databases">
        <authorList>
            <person name="Lanie J.A."/>
            <person name="Ng W.-L."/>
            <person name="Kazmierczak K.M."/>
            <person name="Andrzejewski T.M."/>
            <person name="Davidsen T.M."/>
            <person name="Wayne K.J."/>
            <person name="Tettelin H."/>
            <person name="Glass J.I."/>
            <person name="Rusch D."/>
            <person name="Podicherti R."/>
            <person name="Tsui H.-C.T."/>
            <person name="Winkler M.E."/>
        </authorList>
    </citation>
    <scope>NUCLEOTIDE SEQUENCE</scope>
</reference>
<protein>
    <submittedName>
        <fullName evidence="1">Uncharacterized protein</fullName>
    </submittedName>
</protein>
<gene>
    <name evidence="1" type="ORF">METZ01_LOCUS84457</name>
</gene>
<organism evidence="1">
    <name type="scientific">marine metagenome</name>
    <dbReference type="NCBI Taxonomy" id="408172"/>
    <lineage>
        <taxon>unclassified sequences</taxon>
        <taxon>metagenomes</taxon>
        <taxon>ecological metagenomes</taxon>
    </lineage>
</organism>
<accession>A0A381UXB7</accession>
<dbReference type="EMBL" id="UINC01007135">
    <property type="protein sequence ID" value="SVA31603.1"/>
    <property type="molecule type" value="Genomic_DNA"/>
</dbReference>
<proteinExistence type="predicted"/>
<dbReference type="AlphaFoldDB" id="A0A381UXB7"/>
<name>A0A381UXB7_9ZZZZ</name>
<evidence type="ECO:0000313" key="1">
    <source>
        <dbReference type="EMBL" id="SVA31603.1"/>
    </source>
</evidence>
<sequence length="34" mass="3672">MSSETTDDTLTNSLSGLGESLREKGLTKFLKLKA</sequence>
<feature type="non-terminal residue" evidence="1">
    <location>
        <position position="34"/>
    </location>
</feature>